<sequence>MAARSRSSPQGGSSSRTPSRSPAKRGGDDLAAGLSARMGDLLLTEKEATGLVIGGMSSSETPRPRWAAVGKVCASRKLVIGALERAMDRAWGLHRPAQFRDIGNNRFVVRFSSEGDWKHAMNNGPWQFDFAAVLLKDYAGSVRPSDMIFDTMDIWIRVPDLPMDMMNKLYGKLIGNWVGKYISVDVDQDGIAWGKDLRIRVEIRVDQPLPRGVSMKEREDDVEGTWFDIKYERIPHFCFECGCIVHPEDGCAVEKSDIKQWGEWLRASPRKPQKQPAPARPSNSSGSFCNYSTGSESRGWGGVSIRDIPPRRNLMREGSFSSSSRTGGYETRYDKGAAASLDNQEANKTARDLRGKEVGVEEGRPRVGTFTRRTRSAQAALAPAASRAQEIAPKNAPQGAGGRKRGSKQIWLPVPVQVVGDDGLANDGKRQRKNSVFDRMEVENTRDEMLDHVGSVFNRLEAPARGGGEGHSSSVFQRLDTQSADPAARGRRDQ</sequence>
<reference evidence="3" key="1">
    <citation type="submission" date="2023-07" db="EMBL/GenBank/DDBJ databases">
        <title>A chromosome-level genome assembly of Lolium multiflorum.</title>
        <authorList>
            <person name="Chen Y."/>
            <person name="Copetti D."/>
            <person name="Kolliker R."/>
            <person name="Studer B."/>
        </authorList>
    </citation>
    <scope>NUCLEOTIDE SEQUENCE</scope>
    <source>
        <strain evidence="3">02402/16</strain>
        <tissue evidence="3">Leaf</tissue>
    </source>
</reference>
<dbReference type="InterPro" id="IPR040256">
    <property type="entry name" value="At4g02000-like"/>
</dbReference>
<dbReference type="Proteomes" id="UP001231189">
    <property type="component" value="Unassembled WGS sequence"/>
</dbReference>
<dbReference type="Pfam" id="PF14111">
    <property type="entry name" value="DUF4283"/>
    <property type="match status" value="1"/>
</dbReference>
<dbReference type="PANTHER" id="PTHR31286:SF166">
    <property type="entry name" value="OS01G0177800 PROTEIN"/>
    <property type="match status" value="1"/>
</dbReference>
<evidence type="ECO:0000313" key="3">
    <source>
        <dbReference type="EMBL" id="KAK1679071.1"/>
    </source>
</evidence>
<feature type="compositionally biased region" description="Low complexity" evidence="1">
    <location>
        <begin position="1"/>
        <end position="21"/>
    </location>
</feature>
<accession>A0AAD8TAS7</accession>
<comment type="caution">
    <text evidence="3">The sequence shown here is derived from an EMBL/GenBank/DDBJ whole genome shotgun (WGS) entry which is preliminary data.</text>
</comment>
<dbReference type="PANTHER" id="PTHR31286">
    <property type="entry name" value="GLYCINE-RICH CELL WALL STRUCTURAL PROTEIN 1.8-LIKE"/>
    <property type="match status" value="1"/>
</dbReference>
<organism evidence="3 4">
    <name type="scientific">Lolium multiflorum</name>
    <name type="common">Italian ryegrass</name>
    <name type="synonym">Lolium perenne subsp. multiflorum</name>
    <dbReference type="NCBI Taxonomy" id="4521"/>
    <lineage>
        <taxon>Eukaryota</taxon>
        <taxon>Viridiplantae</taxon>
        <taxon>Streptophyta</taxon>
        <taxon>Embryophyta</taxon>
        <taxon>Tracheophyta</taxon>
        <taxon>Spermatophyta</taxon>
        <taxon>Magnoliopsida</taxon>
        <taxon>Liliopsida</taxon>
        <taxon>Poales</taxon>
        <taxon>Poaceae</taxon>
        <taxon>BOP clade</taxon>
        <taxon>Pooideae</taxon>
        <taxon>Poodae</taxon>
        <taxon>Poeae</taxon>
        <taxon>Poeae Chloroplast Group 2 (Poeae type)</taxon>
        <taxon>Loliodinae</taxon>
        <taxon>Loliinae</taxon>
        <taxon>Lolium</taxon>
    </lineage>
</organism>
<feature type="domain" description="DUF4283" evidence="2">
    <location>
        <begin position="66"/>
        <end position="138"/>
    </location>
</feature>
<evidence type="ECO:0000259" key="2">
    <source>
        <dbReference type="Pfam" id="PF14111"/>
    </source>
</evidence>
<dbReference type="AlphaFoldDB" id="A0AAD8TAS7"/>
<keyword evidence="4" id="KW-1185">Reference proteome</keyword>
<name>A0AAD8TAS7_LOLMU</name>
<proteinExistence type="predicted"/>
<protein>
    <recommendedName>
        <fullName evidence="2">DUF4283 domain-containing protein</fullName>
    </recommendedName>
</protein>
<feature type="compositionally biased region" description="Polar residues" evidence="1">
    <location>
        <begin position="281"/>
        <end position="296"/>
    </location>
</feature>
<gene>
    <name evidence="3" type="ORF">QYE76_039919</name>
</gene>
<feature type="region of interest" description="Disordered" evidence="1">
    <location>
        <begin position="461"/>
        <end position="494"/>
    </location>
</feature>
<evidence type="ECO:0000256" key="1">
    <source>
        <dbReference type="SAM" id="MobiDB-lite"/>
    </source>
</evidence>
<evidence type="ECO:0000313" key="4">
    <source>
        <dbReference type="Proteomes" id="UP001231189"/>
    </source>
</evidence>
<feature type="compositionally biased region" description="Polar residues" evidence="1">
    <location>
        <begin position="471"/>
        <end position="484"/>
    </location>
</feature>
<feature type="region of interest" description="Disordered" evidence="1">
    <location>
        <begin position="383"/>
        <end position="409"/>
    </location>
</feature>
<feature type="region of interest" description="Disordered" evidence="1">
    <location>
        <begin position="1"/>
        <end position="30"/>
    </location>
</feature>
<feature type="region of interest" description="Disordered" evidence="1">
    <location>
        <begin position="267"/>
        <end position="308"/>
    </location>
</feature>
<dbReference type="EMBL" id="JAUUTY010000002">
    <property type="protein sequence ID" value="KAK1679071.1"/>
    <property type="molecule type" value="Genomic_DNA"/>
</dbReference>
<dbReference type="InterPro" id="IPR025558">
    <property type="entry name" value="DUF4283"/>
</dbReference>